<dbReference type="InterPro" id="IPR001133">
    <property type="entry name" value="NADH_UbQ_OxRdtase_chain4L/K"/>
</dbReference>
<evidence type="ECO:0000256" key="12">
    <source>
        <dbReference type="ARBA" id="ARBA00023075"/>
    </source>
</evidence>
<evidence type="ECO:0000313" key="18">
    <source>
        <dbReference type="EMBL" id="AHY04571.1"/>
    </source>
</evidence>
<dbReference type="GO" id="GO:0005743">
    <property type="term" value="C:mitochondrial inner membrane"/>
    <property type="evidence" value="ECO:0007669"/>
    <property type="project" value="UniProtKB-SubCell"/>
</dbReference>
<dbReference type="GO" id="GO:0016651">
    <property type="term" value="F:oxidoreductase activity, acting on NAD(P)H"/>
    <property type="evidence" value="ECO:0007669"/>
    <property type="project" value="InterPro"/>
</dbReference>
<keyword evidence="5 17" id="KW-0813">Transport</keyword>
<dbReference type="CTD" id="4539"/>
<dbReference type="Pfam" id="PF00420">
    <property type="entry name" value="Oxidored_q2"/>
    <property type="match status" value="1"/>
</dbReference>
<evidence type="ECO:0000256" key="13">
    <source>
        <dbReference type="ARBA" id="ARBA00023128"/>
    </source>
</evidence>
<keyword evidence="10 17" id="KW-1133">Transmembrane helix</keyword>
<dbReference type="EC" id="7.1.1.2" evidence="3 17"/>
<evidence type="ECO:0000256" key="7">
    <source>
        <dbReference type="ARBA" id="ARBA00022692"/>
    </source>
</evidence>
<evidence type="ECO:0000256" key="8">
    <source>
        <dbReference type="ARBA" id="ARBA00022967"/>
    </source>
</evidence>
<evidence type="ECO:0000256" key="1">
    <source>
        <dbReference type="ARBA" id="ARBA00004225"/>
    </source>
</evidence>
<proteinExistence type="inferred from homology"/>
<keyword evidence="9 17" id="KW-0249">Electron transport</keyword>
<dbReference type="PANTHER" id="PTHR11434">
    <property type="entry name" value="NADH-UBIQUINONE OXIDOREDUCTASE SUBUNIT ND4L"/>
    <property type="match status" value="1"/>
</dbReference>
<feature type="transmembrane region" description="Helical" evidence="17">
    <location>
        <begin position="59"/>
        <end position="81"/>
    </location>
</feature>
<dbReference type="GO" id="GO:0008137">
    <property type="term" value="F:NADH dehydrogenase (ubiquinone) activity"/>
    <property type="evidence" value="ECO:0007669"/>
    <property type="project" value="UniProtKB-EC"/>
</dbReference>
<keyword evidence="12 17" id="KW-0830">Ubiquinone</keyword>
<dbReference type="Gene3D" id="1.10.287.3510">
    <property type="match status" value="1"/>
</dbReference>
<dbReference type="PANTHER" id="PTHR11434:SF0">
    <property type="entry name" value="NADH-UBIQUINONE OXIDOREDUCTASE CHAIN 4L"/>
    <property type="match status" value="1"/>
</dbReference>
<geneLocation type="mitochondrion" evidence="18"/>
<feature type="transmembrane region" description="Helical" evidence="17">
    <location>
        <begin position="26"/>
        <end position="47"/>
    </location>
</feature>
<organism evidence="18">
    <name type="scientific">Hypsiglena unaocularus</name>
    <name type="common">Islas Revillagigedo nightsnake</name>
    <dbReference type="NCBI Taxonomy" id="1486644"/>
    <lineage>
        <taxon>Eukaryota</taxon>
        <taxon>Metazoa</taxon>
        <taxon>Chordata</taxon>
        <taxon>Craniata</taxon>
        <taxon>Vertebrata</taxon>
        <taxon>Euteleostomi</taxon>
        <taxon>Lepidosauria</taxon>
        <taxon>Squamata</taxon>
        <taxon>Bifurcata</taxon>
        <taxon>Unidentata</taxon>
        <taxon>Episquamata</taxon>
        <taxon>Toxicofera</taxon>
        <taxon>Serpentes</taxon>
        <taxon>Colubroidea</taxon>
        <taxon>Dipsadidae</taxon>
        <taxon>Hypsiglena</taxon>
    </lineage>
</organism>
<dbReference type="GO" id="GO:0042773">
    <property type="term" value="P:ATP synthesis coupled electron transport"/>
    <property type="evidence" value="ECO:0007669"/>
    <property type="project" value="UniProtKB-UniRule"/>
</dbReference>
<reference evidence="18" key="1">
    <citation type="journal article" date="2014" name="PLoS ONE">
        <title>Rediscovery of an endemic vertebrate from the remote Islas Revillagigedo in the eastern Pacific Ocean: the Clarion nightsnake lost and found.</title>
        <authorList>
            <person name="Mulcahy D.G."/>
            <person name="Martinez-Gomez J.E."/>
            <person name="Aguirre-Leon G."/>
            <person name="Cervantes-Pasqualli J.A."/>
            <person name="Zug G.R."/>
        </authorList>
    </citation>
    <scope>NUCLEOTIDE SEQUENCE</scope>
    <source>
        <strain evidence="18">DGM2285</strain>
    </source>
</reference>
<evidence type="ECO:0000256" key="3">
    <source>
        <dbReference type="ARBA" id="ARBA00012944"/>
    </source>
</evidence>
<dbReference type="GO" id="GO:0030964">
    <property type="term" value="C:NADH dehydrogenase complex"/>
    <property type="evidence" value="ECO:0007669"/>
    <property type="project" value="TreeGrafter"/>
</dbReference>
<evidence type="ECO:0000256" key="4">
    <source>
        <dbReference type="ARBA" id="ARBA00016612"/>
    </source>
</evidence>
<comment type="function">
    <text evidence="15">Core subunit of the mitochondrial membrane respiratory chain NADH dehydrogenase (Complex I) which catalyzes electron transfer from NADH through the respiratory chain, using ubiquinone as an electron acceptor. Part of the enzyme membrane arm which is embedded in the lipid bilayer and involved in proton translocation.</text>
</comment>
<comment type="subcellular location">
    <subcellularLocation>
        <location evidence="17">Mitochondrion inner membrane</location>
        <topology evidence="17">Multi-pass membrane protein</topology>
    </subcellularLocation>
    <subcellularLocation>
        <location evidence="1">Mitochondrion membrane</location>
        <topology evidence="1">Multi-pass membrane protein</topology>
    </subcellularLocation>
</comment>
<evidence type="ECO:0000256" key="9">
    <source>
        <dbReference type="ARBA" id="ARBA00022982"/>
    </source>
</evidence>
<dbReference type="EMBL" id="KJ486458">
    <property type="protein sequence ID" value="AHY04571.1"/>
    <property type="molecule type" value="Genomic_DNA"/>
</dbReference>
<evidence type="ECO:0000256" key="2">
    <source>
        <dbReference type="ARBA" id="ARBA00010519"/>
    </source>
</evidence>
<keyword evidence="8 17" id="KW-1278">Translocase</keyword>
<evidence type="ECO:0000256" key="17">
    <source>
        <dbReference type="RuleBase" id="RU004419"/>
    </source>
</evidence>
<dbReference type="AlphaFoldDB" id="A0A059TCN0"/>
<keyword evidence="7 17" id="KW-0812">Transmembrane</keyword>
<comment type="similarity">
    <text evidence="2 17">Belongs to the complex I subunit 4L family.</text>
</comment>
<evidence type="ECO:0000256" key="16">
    <source>
        <dbReference type="ARBA" id="ARBA00048769"/>
    </source>
</evidence>
<evidence type="ECO:0000256" key="6">
    <source>
        <dbReference type="ARBA" id="ARBA00022660"/>
    </source>
</evidence>
<comment type="catalytic activity">
    <reaction evidence="16">
        <text>a ubiquinone + NADH + 5 H(+)(in) = a ubiquinol + NAD(+) + 4 H(+)(out)</text>
        <dbReference type="Rhea" id="RHEA:29091"/>
        <dbReference type="Rhea" id="RHEA-COMP:9565"/>
        <dbReference type="Rhea" id="RHEA-COMP:9566"/>
        <dbReference type="ChEBI" id="CHEBI:15378"/>
        <dbReference type="ChEBI" id="CHEBI:16389"/>
        <dbReference type="ChEBI" id="CHEBI:17976"/>
        <dbReference type="ChEBI" id="CHEBI:57540"/>
        <dbReference type="ChEBI" id="CHEBI:57945"/>
        <dbReference type="EC" id="7.1.1.2"/>
    </reaction>
    <physiologicalReaction direction="left-to-right" evidence="16">
        <dbReference type="Rhea" id="RHEA:29092"/>
    </physiologicalReaction>
</comment>
<keyword evidence="17" id="KW-0999">Mitochondrion inner membrane</keyword>
<gene>
    <name evidence="18" type="primary">ND4L</name>
</gene>
<keyword evidence="13 17" id="KW-0496">Mitochondrion</keyword>
<evidence type="ECO:0000256" key="14">
    <source>
        <dbReference type="ARBA" id="ARBA00023136"/>
    </source>
</evidence>
<dbReference type="GeneID" id="19523607"/>
<keyword evidence="14 17" id="KW-0472">Membrane</keyword>
<dbReference type="RefSeq" id="YP_009033418.1">
    <property type="nucleotide sequence ID" value="NC_024164.1"/>
</dbReference>
<evidence type="ECO:0000256" key="5">
    <source>
        <dbReference type="ARBA" id="ARBA00022448"/>
    </source>
</evidence>
<sequence>MELTKTALYTAFMITIMSLSMQHKHLMLALMCVESMMLILFTMLVLFTSTSLTLSQIPMPTILLTISVCGAAIGLSLVVATTRTHGNDFLKNLSLL</sequence>
<evidence type="ECO:0000256" key="15">
    <source>
        <dbReference type="ARBA" id="ARBA00043911"/>
    </source>
</evidence>
<keyword evidence="11 17" id="KW-0520">NAD</keyword>
<accession>A0A059TCN0</accession>
<dbReference type="InterPro" id="IPR039428">
    <property type="entry name" value="NUOK/Mnh_C1-like"/>
</dbReference>
<evidence type="ECO:0000256" key="10">
    <source>
        <dbReference type="ARBA" id="ARBA00022989"/>
    </source>
</evidence>
<evidence type="ECO:0000256" key="11">
    <source>
        <dbReference type="ARBA" id="ARBA00023027"/>
    </source>
</evidence>
<protein>
    <recommendedName>
        <fullName evidence="4 17">NADH-ubiquinone oxidoreductase chain 4L</fullName>
        <ecNumber evidence="3 17">7.1.1.2</ecNumber>
    </recommendedName>
</protein>
<keyword evidence="6 17" id="KW-0679">Respiratory chain</keyword>
<name>A0A059TCN0_9SAUR</name>